<feature type="domain" description="Rad50/SbcC-type AAA" evidence="5">
    <location>
        <begin position="6"/>
        <end position="210"/>
    </location>
</feature>
<dbReference type="AlphaFoldDB" id="A0A267HPC0"/>
<feature type="coiled-coil region" evidence="4">
    <location>
        <begin position="347"/>
        <end position="401"/>
    </location>
</feature>
<feature type="coiled-coil region" evidence="4">
    <location>
        <begin position="724"/>
        <end position="862"/>
    </location>
</feature>
<evidence type="ECO:0000256" key="3">
    <source>
        <dbReference type="ARBA" id="ARBA00013368"/>
    </source>
</evidence>
<evidence type="ECO:0000313" key="6">
    <source>
        <dbReference type="EMBL" id="PAB00174.1"/>
    </source>
</evidence>
<organism evidence="6 7">
    <name type="scientific">Enterococcus canintestini</name>
    <dbReference type="NCBI Taxonomy" id="317010"/>
    <lineage>
        <taxon>Bacteria</taxon>
        <taxon>Bacillati</taxon>
        <taxon>Bacillota</taxon>
        <taxon>Bacilli</taxon>
        <taxon>Lactobacillales</taxon>
        <taxon>Enterococcaceae</taxon>
        <taxon>Enterococcus</taxon>
    </lineage>
</organism>
<comment type="caution">
    <text evidence="6">The sequence shown here is derived from an EMBL/GenBank/DDBJ whole genome shotgun (WGS) entry which is preliminary data.</text>
</comment>
<dbReference type="Proteomes" id="UP000216797">
    <property type="component" value="Unassembled WGS sequence"/>
</dbReference>
<keyword evidence="7" id="KW-1185">Reference proteome</keyword>
<proteinExistence type="inferred from homology"/>
<evidence type="ECO:0000256" key="1">
    <source>
        <dbReference type="ARBA" id="ARBA00006930"/>
    </source>
</evidence>
<dbReference type="Gene3D" id="3.40.50.300">
    <property type="entry name" value="P-loop containing nucleotide triphosphate hydrolases"/>
    <property type="match status" value="2"/>
</dbReference>
<dbReference type="Pfam" id="PF13476">
    <property type="entry name" value="AAA_23"/>
    <property type="match status" value="1"/>
</dbReference>
<dbReference type="GO" id="GO:0016887">
    <property type="term" value="F:ATP hydrolysis activity"/>
    <property type="evidence" value="ECO:0007669"/>
    <property type="project" value="InterPro"/>
</dbReference>
<evidence type="ECO:0000256" key="4">
    <source>
        <dbReference type="SAM" id="Coils"/>
    </source>
</evidence>
<dbReference type="GO" id="GO:0006302">
    <property type="term" value="P:double-strand break repair"/>
    <property type="evidence" value="ECO:0007669"/>
    <property type="project" value="InterPro"/>
</dbReference>
<evidence type="ECO:0000256" key="2">
    <source>
        <dbReference type="ARBA" id="ARBA00011322"/>
    </source>
</evidence>
<dbReference type="RefSeq" id="WP_095007020.1">
    <property type="nucleotide sequence ID" value="NZ_LHUG01000009.1"/>
</dbReference>
<dbReference type="InterPro" id="IPR027417">
    <property type="entry name" value="P-loop_NTPase"/>
</dbReference>
<feature type="coiled-coil region" evidence="4">
    <location>
        <begin position="538"/>
        <end position="593"/>
    </location>
</feature>
<evidence type="ECO:0000313" key="7">
    <source>
        <dbReference type="Proteomes" id="UP000216797"/>
    </source>
</evidence>
<name>A0A267HPC0_9ENTE</name>
<evidence type="ECO:0000259" key="5">
    <source>
        <dbReference type="Pfam" id="PF13476"/>
    </source>
</evidence>
<comment type="subunit">
    <text evidence="2">Heterodimer of SbcC and SbcD.</text>
</comment>
<protein>
    <recommendedName>
        <fullName evidence="3">Nuclease SbcCD subunit C</fullName>
    </recommendedName>
</protein>
<dbReference type="SUPFAM" id="SSF52540">
    <property type="entry name" value="P-loop containing nucleoside triphosphate hydrolases"/>
    <property type="match status" value="1"/>
</dbReference>
<accession>A0A267HPC0</accession>
<keyword evidence="4" id="KW-0175">Coiled coil</keyword>
<gene>
    <name evidence="6" type="ORF">AKL21_10490</name>
</gene>
<dbReference type="PANTHER" id="PTHR32114">
    <property type="entry name" value="ABC TRANSPORTER ABCH.3"/>
    <property type="match status" value="1"/>
</dbReference>
<dbReference type="InterPro" id="IPR038729">
    <property type="entry name" value="Rad50/SbcC_AAA"/>
</dbReference>
<dbReference type="Pfam" id="PF13558">
    <property type="entry name" value="SbcC_Walker_B"/>
    <property type="match status" value="1"/>
</dbReference>
<dbReference type="EMBL" id="LHUG01000009">
    <property type="protein sequence ID" value="PAB00174.1"/>
    <property type="molecule type" value="Genomic_DNA"/>
</dbReference>
<comment type="similarity">
    <text evidence="1">Belongs to the SMC family. SbcC subfamily.</text>
</comment>
<reference evidence="6 7" key="1">
    <citation type="submission" date="2015-08" db="EMBL/GenBank/DDBJ databases">
        <title>Enterococcus genome sequence.</title>
        <authorList>
            <person name="Acedo J.Z."/>
            <person name="Vederas J.C."/>
        </authorList>
    </citation>
    <scope>NUCLEOTIDE SEQUENCE [LARGE SCALE GENOMIC DNA]</scope>
    <source>
        <strain evidence="6 7">49</strain>
    </source>
</reference>
<dbReference type="PANTHER" id="PTHR32114:SF2">
    <property type="entry name" value="ABC TRANSPORTER ABCH.3"/>
    <property type="match status" value="1"/>
</dbReference>
<sequence length="1039" mass="117575">MQPRTLRMKNFGPYLDETIEFGAFSDQGLFLVSGKTGAGKTTIFDGMTYALFGQTSGKLRNGKEMRSLFSKPIEETEVTFSFSHGSLLYEVMRRPEQEVQKKRGTGTTKRAGKTTLTVYDEAGNEKKQYTKNVDSELYQLLHLTAEQFFKIIMLPQGEFRNFLIASSTDKEQVLRRLFDTEIYQNLQTWLKEQTAAKNESIQTKQMQAETLIESFKWFEEVTVFPTLTATKNAWQEDLMALSAAIKSQQNVVAQDTDKKKKAETNYYRAQEVKQNFDELEKVRNKATVLAQKQTAISKLTEEKDLLLWVQKQIPVLNSLKLALAKVSLHEDKRAEVQKQADKNAVALAQWQNQRENVKKLAVKLEDQKKALHTLELKLPQAEQLEQKQQILTAQKKDTLKMHKEVTKIEEAIAVLQKDYQEQAQLVKRNNQWQKTMTELVKVQQSVKDYEKLTTTKTELTDNLKQSNQALKAMEVAIYTLQAEINEAEENYRLQKSNHAKAMIAKLSLDLIPGEPCPVCGATEHPNVAIHQQDSPATVKESEAALELAETNKTRLNEQLARSQAQKEQLEKERVHLEKQVSQISDEMITLKEKIVADFTNLQTEKVTGDIFKEITTFASGQAELGQQIETASEKQAELTQVIEKQKAELALWTKRYQEQTNLLAGLNGEIDSLKERIGDSDATLLRSQITTITKEISDLSEQLQKDQITGENLKSATKSYAVQLKELTDYENQAQLEANQLNQQVEQLLKQAPKEFSKEQLMEAKVSEQRLSELTEEIENYKNDVLVIKQQEEKLQQLLKNETLPVVAELLTIHENSQAKLAESQQQLSLLKVQQKDNQQLLDKLVELLKSHEQELNDLSEMEQLSQVLSGKNMYKTSLERYVLQAYLAEILDLANGRLQQLTNGRYQFSLAEKSGGGRGQKGLDIDIYDDNAGQTRRVQTLSGGESFIAALALALALADVIQNRTGGIALDALFIDEGFGSLDEEALEMALEALSTLETEGRLIGIISHVPALKEKIVRQINVKTNGAGQSKIALKLD</sequence>
<feature type="coiled-coil region" evidence="4">
    <location>
        <begin position="449"/>
        <end position="497"/>
    </location>
</feature>
<feature type="coiled-coil region" evidence="4">
    <location>
        <begin position="628"/>
        <end position="676"/>
    </location>
</feature>